<proteinExistence type="predicted"/>
<dbReference type="Proteomes" id="UP000244336">
    <property type="component" value="Chromosome 1"/>
</dbReference>
<sequence>MLRAARFFMLPNVVDGKYPVNKLLEILITFILLSGVDCSSWNSPLSLLKLTSRTIMLLDSSSSRGNPPESELPERLSLNRLVRLPSEGDMCPSRPIEAIEMSMTAPSILQMMPSHKQQFVSFCHEVGRPEF</sequence>
<dbReference type="Gramene" id="PUZ74097">
    <property type="protein sequence ID" value="PUZ74097"/>
    <property type="gene ID" value="GQ55_1G037800"/>
</dbReference>
<protein>
    <submittedName>
        <fullName evidence="1">Uncharacterized protein</fullName>
    </submittedName>
</protein>
<dbReference type="OrthoDB" id="695279at2759"/>
<name>A0A2T7F210_9POAL</name>
<dbReference type="EMBL" id="CM009749">
    <property type="protein sequence ID" value="PUZ74097.1"/>
    <property type="molecule type" value="Genomic_DNA"/>
</dbReference>
<reference evidence="1 2" key="1">
    <citation type="submission" date="2018-04" db="EMBL/GenBank/DDBJ databases">
        <title>WGS assembly of Panicum hallii var. hallii HAL2.</title>
        <authorList>
            <person name="Lovell J."/>
            <person name="Jenkins J."/>
            <person name="Lowry D."/>
            <person name="Mamidi S."/>
            <person name="Sreedasyam A."/>
            <person name="Weng X."/>
            <person name="Barry K."/>
            <person name="Bonette J."/>
            <person name="Campitelli B."/>
            <person name="Daum C."/>
            <person name="Gordon S."/>
            <person name="Gould B."/>
            <person name="Lipzen A."/>
            <person name="MacQueen A."/>
            <person name="Palacio-Mejia J."/>
            <person name="Plott C."/>
            <person name="Shakirov E."/>
            <person name="Shu S."/>
            <person name="Yoshinaga Y."/>
            <person name="Zane M."/>
            <person name="Rokhsar D."/>
            <person name="Grimwood J."/>
            <person name="Schmutz J."/>
            <person name="Juenger T."/>
        </authorList>
    </citation>
    <scope>NUCLEOTIDE SEQUENCE [LARGE SCALE GENOMIC DNA]</scope>
    <source>
        <strain evidence="2">cv. HAL2</strain>
    </source>
</reference>
<organism evidence="1 2">
    <name type="scientific">Panicum hallii var. hallii</name>
    <dbReference type="NCBI Taxonomy" id="1504633"/>
    <lineage>
        <taxon>Eukaryota</taxon>
        <taxon>Viridiplantae</taxon>
        <taxon>Streptophyta</taxon>
        <taxon>Embryophyta</taxon>
        <taxon>Tracheophyta</taxon>
        <taxon>Spermatophyta</taxon>
        <taxon>Magnoliopsida</taxon>
        <taxon>Liliopsida</taxon>
        <taxon>Poales</taxon>
        <taxon>Poaceae</taxon>
        <taxon>PACMAD clade</taxon>
        <taxon>Panicoideae</taxon>
        <taxon>Panicodae</taxon>
        <taxon>Paniceae</taxon>
        <taxon>Panicinae</taxon>
        <taxon>Panicum</taxon>
        <taxon>Panicum sect. Panicum</taxon>
    </lineage>
</organism>
<keyword evidence="2" id="KW-1185">Reference proteome</keyword>
<dbReference type="AlphaFoldDB" id="A0A2T7F210"/>
<gene>
    <name evidence="1" type="ORF">GQ55_1G037800</name>
</gene>
<evidence type="ECO:0000313" key="2">
    <source>
        <dbReference type="Proteomes" id="UP000244336"/>
    </source>
</evidence>
<evidence type="ECO:0000313" key="1">
    <source>
        <dbReference type="EMBL" id="PUZ74097.1"/>
    </source>
</evidence>
<accession>A0A2T7F210</accession>